<protein>
    <recommendedName>
        <fullName evidence="3">Serine-threonine/tyrosine-protein kinase catalytic domain-containing protein</fullName>
    </recommendedName>
</protein>
<name>A0AAN9F378_CROPI</name>
<reference evidence="1 2" key="1">
    <citation type="submission" date="2024-01" db="EMBL/GenBank/DDBJ databases">
        <title>The genomes of 5 underutilized Papilionoideae crops provide insights into root nodulation and disease resistanc.</title>
        <authorList>
            <person name="Yuan L."/>
        </authorList>
    </citation>
    <scope>NUCLEOTIDE SEQUENCE [LARGE SCALE GENOMIC DNA]</scope>
    <source>
        <strain evidence="1">ZHUSHIDOU_FW_LH</strain>
        <tissue evidence="1">Leaf</tissue>
    </source>
</reference>
<organism evidence="1 2">
    <name type="scientific">Crotalaria pallida</name>
    <name type="common">Smooth rattlebox</name>
    <name type="synonym">Crotalaria striata</name>
    <dbReference type="NCBI Taxonomy" id="3830"/>
    <lineage>
        <taxon>Eukaryota</taxon>
        <taxon>Viridiplantae</taxon>
        <taxon>Streptophyta</taxon>
        <taxon>Embryophyta</taxon>
        <taxon>Tracheophyta</taxon>
        <taxon>Spermatophyta</taxon>
        <taxon>Magnoliopsida</taxon>
        <taxon>eudicotyledons</taxon>
        <taxon>Gunneridae</taxon>
        <taxon>Pentapetalae</taxon>
        <taxon>rosids</taxon>
        <taxon>fabids</taxon>
        <taxon>Fabales</taxon>
        <taxon>Fabaceae</taxon>
        <taxon>Papilionoideae</taxon>
        <taxon>50 kb inversion clade</taxon>
        <taxon>genistoids sensu lato</taxon>
        <taxon>core genistoids</taxon>
        <taxon>Crotalarieae</taxon>
        <taxon>Crotalaria</taxon>
    </lineage>
</organism>
<comment type="caution">
    <text evidence="1">The sequence shown here is derived from an EMBL/GenBank/DDBJ whole genome shotgun (WGS) entry which is preliminary data.</text>
</comment>
<dbReference type="Proteomes" id="UP001372338">
    <property type="component" value="Unassembled WGS sequence"/>
</dbReference>
<dbReference type="GO" id="GO:0016020">
    <property type="term" value="C:membrane"/>
    <property type="evidence" value="ECO:0007669"/>
    <property type="project" value="TreeGrafter"/>
</dbReference>
<dbReference type="PANTHER" id="PTHR48055">
    <property type="entry name" value="LEUCINE-RICH REPEAT RECEPTOR PROTEIN KINASE EMS1"/>
    <property type="match status" value="1"/>
</dbReference>
<dbReference type="AlphaFoldDB" id="A0AAN9F378"/>
<dbReference type="InterPro" id="IPR051564">
    <property type="entry name" value="LRR_receptor-like_kinase"/>
</dbReference>
<dbReference type="InterPro" id="IPR011009">
    <property type="entry name" value="Kinase-like_dom_sf"/>
</dbReference>
<keyword evidence="2" id="KW-1185">Reference proteome</keyword>
<evidence type="ECO:0008006" key="3">
    <source>
        <dbReference type="Google" id="ProtNLM"/>
    </source>
</evidence>
<dbReference type="Gene3D" id="1.10.510.10">
    <property type="entry name" value="Transferase(Phosphotransferase) domain 1"/>
    <property type="match status" value="1"/>
</dbReference>
<evidence type="ECO:0000313" key="1">
    <source>
        <dbReference type="EMBL" id="KAK7266385.1"/>
    </source>
</evidence>
<accession>A0AAN9F378</accession>
<gene>
    <name evidence="1" type="ORF">RIF29_19029</name>
</gene>
<evidence type="ECO:0000313" key="2">
    <source>
        <dbReference type="Proteomes" id="UP001372338"/>
    </source>
</evidence>
<sequence length="120" mass="13633">MAMWLKVATGLVSSGGGGMVKKLRWRWRCGEKAMEKGEGWGRWQVGCCWGGGEYAQTIRVNEKIDMYSFGVVLLELTTGKEANQGDEYSSLAEWAWRNIQLQINIEDVLDEEIKEACYMD</sequence>
<dbReference type="SUPFAM" id="SSF56112">
    <property type="entry name" value="Protein kinase-like (PK-like)"/>
    <property type="match status" value="1"/>
</dbReference>
<dbReference type="PANTHER" id="PTHR48055:SF54">
    <property type="entry name" value="PROTEIN KINASE DOMAIN-CONTAINING PROTEIN"/>
    <property type="match status" value="1"/>
</dbReference>
<dbReference type="EMBL" id="JAYWIO010000004">
    <property type="protein sequence ID" value="KAK7266385.1"/>
    <property type="molecule type" value="Genomic_DNA"/>
</dbReference>
<proteinExistence type="predicted"/>